<evidence type="ECO:0000256" key="7">
    <source>
        <dbReference type="ARBA" id="ARBA00022519"/>
    </source>
</evidence>
<evidence type="ECO:0000256" key="1">
    <source>
        <dbReference type="ARBA" id="ARBA00003954"/>
    </source>
</evidence>
<dbReference type="SFLD" id="SFLDG00002">
    <property type="entry name" value="C1.7:_P-type_atpase_like"/>
    <property type="match status" value="1"/>
</dbReference>
<evidence type="ECO:0000256" key="13">
    <source>
        <dbReference type="ARBA" id="ARBA00022967"/>
    </source>
</evidence>
<dbReference type="Gene3D" id="3.40.50.1000">
    <property type="entry name" value="HAD superfamily/HAD-like"/>
    <property type="match status" value="1"/>
</dbReference>
<dbReference type="SFLD" id="SFLDS00003">
    <property type="entry name" value="Haloacid_Dehalogenase"/>
    <property type="match status" value="1"/>
</dbReference>
<dbReference type="PANTHER" id="PTHR42861">
    <property type="entry name" value="CALCIUM-TRANSPORTING ATPASE"/>
    <property type="match status" value="1"/>
</dbReference>
<keyword evidence="10" id="KW-0547">Nucleotide-binding</keyword>
<dbReference type="SUPFAM" id="SSF81653">
    <property type="entry name" value="Calcium ATPase, transduction domain A"/>
    <property type="match status" value="1"/>
</dbReference>
<dbReference type="Proteomes" id="UP000242146">
    <property type="component" value="Unassembled WGS sequence"/>
</dbReference>
<keyword evidence="12" id="KW-0460">Magnesium</keyword>
<comment type="subcellular location">
    <subcellularLocation>
        <location evidence="2">Cell inner membrane</location>
        <topology evidence="2">Multi-pass membrane protein</topology>
    </subcellularLocation>
</comment>
<reference evidence="20 21" key="1">
    <citation type="submission" date="2016-07" db="EMBL/GenBank/DDBJ databases">
        <title>Pervasive Adenine N6-methylation of Active Genes in Fungi.</title>
        <authorList>
            <consortium name="DOE Joint Genome Institute"/>
            <person name="Mondo S.J."/>
            <person name="Dannebaum R.O."/>
            <person name="Kuo R.C."/>
            <person name="Labutti K."/>
            <person name="Haridas S."/>
            <person name="Kuo A."/>
            <person name="Salamov A."/>
            <person name="Ahrendt S.R."/>
            <person name="Lipzen A."/>
            <person name="Sullivan W."/>
            <person name="Andreopoulos W.B."/>
            <person name="Clum A."/>
            <person name="Lindquist E."/>
            <person name="Daum C."/>
            <person name="Ramamoorthy G.K."/>
            <person name="Gryganskyi A."/>
            <person name="Culley D."/>
            <person name="Magnuson J.K."/>
            <person name="James T.Y."/>
            <person name="O'Malley M.A."/>
            <person name="Stajich J.E."/>
            <person name="Spatafora J.W."/>
            <person name="Visel A."/>
            <person name="Grigoriev I.V."/>
        </authorList>
    </citation>
    <scope>NUCLEOTIDE SEQUENCE [LARGE SCALE GENOMIC DNA]</scope>
    <source>
        <strain evidence="20 21">NRRL 3301</strain>
    </source>
</reference>
<feature type="transmembrane region" description="Helical" evidence="18">
    <location>
        <begin position="847"/>
        <end position="869"/>
    </location>
</feature>
<keyword evidence="8" id="KW-0597">Phosphoprotein</keyword>
<dbReference type="InterPro" id="IPR008250">
    <property type="entry name" value="ATPase_P-typ_transduc_dom_A_sf"/>
</dbReference>
<comment type="catalytic activity">
    <reaction evidence="17">
        <text>Mg(2+)(out) + ATP + H2O = Mg(2+)(in) + ADP + phosphate + H(+)</text>
        <dbReference type="Rhea" id="RHEA:10260"/>
        <dbReference type="ChEBI" id="CHEBI:15377"/>
        <dbReference type="ChEBI" id="CHEBI:15378"/>
        <dbReference type="ChEBI" id="CHEBI:18420"/>
        <dbReference type="ChEBI" id="CHEBI:30616"/>
        <dbReference type="ChEBI" id="CHEBI:43474"/>
        <dbReference type="ChEBI" id="CHEBI:456216"/>
        <dbReference type="EC" id="7.2.2.14"/>
    </reaction>
</comment>
<keyword evidence="7" id="KW-0997">Cell inner membrane</keyword>
<comment type="function">
    <text evidence="1">Mediates magnesium influx to the cytosol.</text>
</comment>
<comment type="similarity">
    <text evidence="3">Belongs to the cation transport ATPase (P-type) (TC 3.A.3) family. Type IIIB subfamily.</text>
</comment>
<evidence type="ECO:0000256" key="4">
    <source>
        <dbReference type="ARBA" id="ARBA00012786"/>
    </source>
</evidence>
<evidence type="ECO:0000256" key="8">
    <source>
        <dbReference type="ARBA" id="ARBA00022553"/>
    </source>
</evidence>
<feature type="transmembrane region" description="Helical" evidence="18">
    <location>
        <begin position="60"/>
        <end position="78"/>
    </location>
</feature>
<feature type="transmembrane region" description="Helical" evidence="18">
    <location>
        <begin position="32"/>
        <end position="54"/>
    </location>
</feature>
<dbReference type="InterPro" id="IPR036412">
    <property type="entry name" value="HAD-like_sf"/>
</dbReference>
<dbReference type="SUPFAM" id="SSF56784">
    <property type="entry name" value="HAD-like"/>
    <property type="match status" value="1"/>
</dbReference>
<keyword evidence="21" id="KW-1185">Reference proteome</keyword>
<accession>A0A1X2GXR2</accession>
<evidence type="ECO:0000256" key="5">
    <source>
        <dbReference type="ARBA" id="ARBA00013555"/>
    </source>
</evidence>
<dbReference type="InterPro" id="IPR023299">
    <property type="entry name" value="ATPase_P-typ_cyto_dom_N"/>
</dbReference>
<evidence type="ECO:0000256" key="17">
    <source>
        <dbReference type="ARBA" id="ARBA00047295"/>
    </source>
</evidence>
<dbReference type="EC" id="7.2.2.14" evidence="4"/>
<dbReference type="Pfam" id="PF00122">
    <property type="entry name" value="E1-E2_ATPase"/>
    <property type="match status" value="1"/>
</dbReference>
<dbReference type="Gene3D" id="3.40.1110.10">
    <property type="entry name" value="Calcium-transporting ATPase, cytoplasmic domain N"/>
    <property type="match status" value="1"/>
</dbReference>
<dbReference type="InterPro" id="IPR023214">
    <property type="entry name" value="HAD_sf"/>
</dbReference>
<feature type="transmembrane region" description="Helical" evidence="18">
    <location>
        <begin position="811"/>
        <end position="832"/>
    </location>
</feature>
<evidence type="ECO:0000256" key="15">
    <source>
        <dbReference type="ARBA" id="ARBA00023136"/>
    </source>
</evidence>
<dbReference type="InterPro" id="IPR044492">
    <property type="entry name" value="P_typ_ATPase_HD_dom"/>
</dbReference>
<feature type="transmembrane region" description="Helical" evidence="18">
    <location>
        <begin position="745"/>
        <end position="766"/>
    </location>
</feature>
<evidence type="ECO:0000256" key="11">
    <source>
        <dbReference type="ARBA" id="ARBA00022840"/>
    </source>
</evidence>
<dbReference type="InterPro" id="IPR023298">
    <property type="entry name" value="ATPase_P-typ_TM_dom_sf"/>
</dbReference>
<evidence type="ECO:0000256" key="16">
    <source>
        <dbReference type="ARBA" id="ARBA00029806"/>
    </source>
</evidence>
<feature type="transmembrane region" description="Helical" evidence="18">
    <location>
        <begin position="288"/>
        <end position="313"/>
    </location>
</feature>
<proteinExistence type="inferred from homology"/>
<evidence type="ECO:0000259" key="19">
    <source>
        <dbReference type="SMART" id="SM00831"/>
    </source>
</evidence>
<dbReference type="InterPro" id="IPR001757">
    <property type="entry name" value="P_typ_ATPase"/>
</dbReference>
<dbReference type="Pfam" id="PF13246">
    <property type="entry name" value="Cation_ATPase"/>
    <property type="match status" value="1"/>
</dbReference>
<keyword evidence="9 18" id="KW-0812">Transmembrane</keyword>
<evidence type="ECO:0000256" key="10">
    <source>
        <dbReference type="ARBA" id="ARBA00022741"/>
    </source>
</evidence>
<feature type="transmembrane region" description="Helical" evidence="18">
    <location>
        <begin position="258"/>
        <end position="276"/>
    </location>
</feature>
<evidence type="ECO:0000256" key="12">
    <source>
        <dbReference type="ARBA" id="ARBA00022842"/>
    </source>
</evidence>
<dbReference type="InterPro" id="IPR004014">
    <property type="entry name" value="ATPase_P-typ_cation-transptr_N"/>
</dbReference>
<dbReference type="EMBL" id="MCGT01000001">
    <property type="protein sequence ID" value="ORX62867.1"/>
    <property type="molecule type" value="Genomic_DNA"/>
</dbReference>
<dbReference type="InterPro" id="IPR018303">
    <property type="entry name" value="ATPase_P-typ_P_site"/>
</dbReference>
<dbReference type="AlphaFoldDB" id="A0A1X2GXR2"/>
<dbReference type="Pfam" id="PF00690">
    <property type="entry name" value="Cation_ATPase_N"/>
    <property type="match status" value="1"/>
</dbReference>
<evidence type="ECO:0000256" key="3">
    <source>
        <dbReference type="ARBA" id="ARBA00008746"/>
    </source>
</evidence>
<protein>
    <recommendedName>
        <fullName evidence="5">Magnesium-transporting ATPase, P-type 1</fullName>
        <ecNumber evidence="4">7.2.2.14</ecNumber>
    </recommendedName>
    <alternativeName>
        <fullName evidence="16">Mg(2+) transport ATPase, P-type 1</fullName>
    </alternativeName>
</protein>
<keyword evidence="14 18" id="KW-1133">Transmembrane helix</keyword>
<dbReference type="SMART" id="SM00831">
    <property type="entry name" value="Cation_ATPase_N"/>
    <property type="match status" value="1"/>
</dbReference>
<keyword evidence="13" id="KW-1278">Translocase</keyword>
<dbReference type="SUPFAM" id="SSF81660">
    <property type="entry name" value="Metal cation-transporting ATPase, ATP-binding domain N"/>
    <property type="match status" value="1"/>
</dbReference>
<keyword evidence="11" id="KW-0067">ATP-binding</keyword>
<dbReference type="PRINTS" id="PR01836">
    <property type="entry name" value="MGATPASE"/>
</dbReference>
<dbReference type="GO" id="GO:0005524">
    <property type="term" value="F:ATP binding"/>
    <property type="evidence" value="ECO:0007669"/>
    <property type="project" value="UniProtKB-KW"/>
</dbReference>
<evidence type="ECO:0000256" key="14">
    <source>
        <dbReference type="ARBA" id="ARBA00022989"/>
    </source>
</evidence>
<evidence type="ECO:0000313" key="20">
    <source>
        <dbReference type="EMBL" id="ORX62867.1"/>
    </source>
</evidence>
<dbReference type="OrthoDB" id="158672at2759"/>
<gene>
    <name evidence="20" type="ORF">DM01DRAFT_1360826</name>
</gene>
<evidence type="ECO:0000256" key="9">
    <source>
        <dbReference type="ARBA" id="ARBA00022692"/>
    </source>
</evidence>
<dbReference type="PROSITE" id="PS00154">
    <property type="entry name" value="ATPASE_E1_E2"/>
    <property type="match status" value="1"/>
</dbReference>
<evidence type="ECO:0000256" key="2">
    <source>
        <dbReference type="ARBA" id="ARBA00004429"/>
    </source>
</evidence>
<name>A0A1X2GXR2_9FUNG</name>
<dbReference type="SUPFAM" id="SSF81665">
    <property type="entry name" value="Calcium ATPase, transmembrane domain M"/>
    <property type="match status" value="1"/>
</dbReference>
<dbReference type="SFLD" id="SFLDF00027">
    <property type="entry name" value="p-type_atpase"/>
    <property type="match status" value="1"/>
</dbReference>
<comment type="caution">
    <text evidence="20">The sequence shown here is derived from an EMBL/GenBank/DDBJ whole genome shotgun (WGS) entry which is preliminary data.</text>
</comment>
<keyword evidence="15 18" id="KW-0472">Membrane</keyword>
<dbReference type="NCBIfam" id="TIGR01524">
    <property type="entry name" value="ATPase-IIIB_Mg"/>
    <property type="match status" value="1"/>
</dbReference>
<keyword evidence="6" id="KW-1003">Cell membrane</keyword>
<dbReference type="Pfam" id="PF00689">
    <property type="entry name" value="Cation_ATPase_C"/>
    <property type="match status" value="1"/>
</dbReference>
<dbReference type="Gene3D" id="1.20.1110.10">
    <property type="entry name" value="Calcium-transporting ATPase, transmembrane domain"/>
    <property type="match status" value="1"/>
</dbReference>
<dbReference type="InterPro" id="IPR006415">
    <property type="entry name" value="P-type_ATPase_IIIB"/>
</dbReference>
<dbReference type="STRING" id="101127.A0A1X2GXR2"/>
<evidence type="ECO:0000256" key="6">
    <source>
        <dbReference type="ARBA" id="ARBA00022475"/>
    </source>
</evidence>
<dbReference type="InterPro" id="IPR059000">
    <property type="entry name" value="ATPase_P-type_domA"/>
</dbReference>
<evidence type="ECO:0000256" key="18">
    <source>
        <dbReference type="SAM" id="Phobius"/>
    </source>
</evidence>
<dbReference type="GO" id="GO:0005886">
    <property type="term" value="C:plasma membrane"/>
    <property type="evidence" value="ECO:0007669"/>
    <property type="project" value="UniProtKB-SubCell"/>
</dbReference>
<feature type="domain" description="Cation-transporting P-type ATPase N-terminal" evidence="19">
    <location>
        <begin position="3"/>
        <end position="57"/>
    </location>
</feature>
<dbReference type="NCBIfam" id="TIGR01494">
    <property type="entry name" value="ATPase_P-type"/>
    <property type="match status" value="2"/>
</dbReference>
<evidence type="ECO:0000313" key="21">
    <source>
        <dbReference type="Proteomes" id="UP000242146"/>
    </source>
</evidence>
<sequence>MVGLTHEEVAARLEKHGPNELASAKLTPVYRLLFTALVHPFNLLLLLLGIVSYTVSGDKITFGFTFSMVILSSSLAFYQEFSSQRTFKAMRELVQVKARVTRQVNGVPQEMEIPVKDVVPGDIVPLKAGDVMPGDCFVLDSKNLYVSQSALTGEFLPVEKHTNTAYQGELPTKEFVDNSDSITLASSSMDKLGDDGKPNQQFFDNPALCFMSTSVISGSGHAVVVKTGQDTYINMISKSLQSQEMKGVNAFQKGIRKVAYLLLGFGAVMVPIVIVLNGVSTHDFVSAAYFGITVLVGLTPEMLPMILNTNLAYGAREMAKHKTIVRRLDAIQSIGSMDILCSDKTGTLTSDNVSVNSFLDIHDQANERVLEYAFFNSFYACGLKNVLDAAIENYGDYLLKTDLAEDPFELIDELPFDFVRRRMSVILQRSSNPGKLMLVCKGAVEETLAMCSHYVSFESEKEEDLALDIAQRVRAQAICNKLNESGLRVLAVAKRSINYDSDFSIQRDENNLTLVGFVTFMDPPKPDCRAAIEDFKNYHVGVKVLTGDNLAVAQNVCQQVGIDVTHVTSGDDLDKMTSEEFDAAAERCTLFAKLTPVQKCALVNALQRHGHTVGFLGDGINDALALAASDVGISVDTGTPLAKDAADLILLEKSLQVITKAIIRGRMTHANTIKYIKMAASSNFGNVFSMLIASAWLPFQPMTSNQILTQNFLYDFSQIAIPWDTVDKEFLAHPHEMTSAGIAKFMVFFGPLSSVFDVFTFMILWFHFGYRDPDTQAAYFQTGWFLEGMTTQALIVHMIRTQKIPFLQRWPSWPLGLGTVVVVAVGIGITYSDLGYDLGFVHMPSEYFGFMVSAIVGYYVLTQAMKILYMRWFKEWL</sequence>
<dbReference type="GO" id="GO:0016887">
    <property type="term" value="F:ATP hydrolysis activity"/>
    <property type="evidence" value="ECO:0007669"/>
    <property type="project" value="InterPro"/>
</dbReference>
<dbReference type="GO" id="GO:0015444">
    <property type="term" value="F:P-type magnesium transporter activity"/>
    <property type="evidence" value="ECO:0007669"/>
    <property type="project" value="UniProtKB-EC"/>
</dbReference>
<organism evidence="20 21">
    <name type="scientific">Hesseltinella vesiculosa</name>
    <dbReference type="NCBI Taxonomy" id="101127"/>
    <lineage>
        <taxon>Eukaryota</taxon>
        <taxon>Fungi</taxon>
        <taxon>Fungi incertae sedis</taxon>
        <taxon>Mucoromycota</taxon>
        <taxon>Mucoromycotina</taxon>
        <taxon>Mucoromycetes</taxon>
        <taxon>Mucorales</taxon>
        <taxon>Cunninghamellaceae</taxon>
        <taxon>Hesseltinella</taxon>
    </lineage>
</organism>
<dbReference type="InterPro" id="IPR006068">
    <property type="entry name" value="ATPase_P-typ_cation-transptr_C"/>
</dbReference>
<dbReference type="Gene3D" id="2.70.150.10">
    <property type="entry name" value="Calcium-transporting ATPase, cytoplasmic transduction domain A"/>
    <property type="match status" value="1"/>
</dbReference>